<comment type="similarity">
    <text evidence="7 10">Belongs to the fluoride channel Fluc/FEX (TC 1.A.43) family.</text>
</comment>
<feature type="transmembrane region" description="Helical" evidence="10">
    <location>
        <begin position="7"/>
        <end position="27"/>
    </location>
</feature>
<dbReference type="Pfam" id="PF02537">
    <property type="entry name" value="CRCB"/>
    <property type="match status" value="1"/>
</dbReference>
<dbReference type="Proteomes" id="UP001215533">
    <property type="component" value="Plasmid p1_CACC879"/>
</dbReference>
<comment type="catalytic activity">
    <reaction evidence="8">
        <text>fluoride(in) = fluoride(out)</text>
        <dbReference type="Rhea" id="RHEA:76159"/>
        <dbReference type="ChEBI" id="CHEBI:17051"/>
    </reaction>
    <physiologicalReaction direction="left-to-right" evidence="8">
        <dbReference type="Rhea" id="RHEA:76160"/>
    </physiologicalReaction>
</comment>
<comment type="subcellular location">
    <subcellularLocation>
        <location evidence="1 10">Cell membrane</location>
        <topology evidence="1 10">Multi-pass membrane protein</topology>
    </subcellularLocation>
</comment>
<dbReference type="InterPro" id="IPR003691">
    <property type="entry name" value="FluC"/>
</dbReference>
<evidence type="ECO:0000313" key="11">
    <source>
        <dbReference type="EMBL" id="AXN36690.1"/>
    </source>
</evidence>
<evidence type="ECO:0000256" key="5">
    <source>
        <dbReference type="ARBA" id="ARBA00023136"/>
    </source>
</evidence>
<dbReference type="GO" id="GO:0140114">
    <property type="term" value="P:cellular detoxification of fluoride"/>
    <property type="evidence" value="ECO:0007669"/>
    <property type="project" value="UniProtKB-UniRule"/>
</dbReference>
<evidence type="ECO:0000256" key="4">
    <source>
        <dbReference type="ARBA" id="ARBA00022989"/>
    </source>
</evidence>
<dbReference type="AlphaFoldDB" id="A0A0B2XKT2"/>
<evidence type="ECO:0000256" key="10">
    <source>
        <dbReference type="HAMAP-Rule" id="MF_00454"/>
    </source>
</evidence>
<feature type="binding site" evidence="10">
    <location>
        <position position="75"/>
    </location>
    <ligand>
        <name>Na(+)</name>
        <dbReference type="ChEBI" id="CHEBI:29101"/>
        <note>structural</note>
    </ligand>
</feature>
<dbReference type="EMBL" id="CP031003">
    <property type="protein sequence ID" value="AXN36690.1"/>
    <property type="molecule type" value="Genomic_DNA"/>
</dbReference>
<sequence>MKIKESLAVGIFAFFGGILRYAIGLGLHQAAGFPYGTLCVNLIGAFCLPFLMRYIVVRYQISDTLALAMGTGFFGAFTTFSSFSVDALKLLVANQWWPFSLYIGISLIGGVCLSLVADYWAVWLLDRQGKSQVLK</sequence>
<keyword evidence="15" id="KW-1185">Reference proteome</keyword>
<reference evidence="13" key="3">
    <citation type="submission" date="2023-02" db="EMBL/GenBank/DDBJ databases">
        <title>Complete genome sequence of Lactobacillus curvatus CACC879 isolated from Pig feces.</title>
        <authorList>
            <person name="Park S."/>
            <person name="Park M.A."/>
            <person name="Kim D.-H."/>
            <person name="Kim Y."/>
        </authorList>
    </citation>
    <scope>NUCLEOTIDE SEQUENCE</scope>
    <source>
        <strain evidence="13">Curvatus</strain>
        <plasmid evidence="13">p1_CACC879</plasmid>
    </source>
</reference>
<dbReference type="GeneID" id="49611745"/>
<dbReference type="GO" id="GO:0046872">
    <property type="term" value="F:metal ion binding"/>
    <property type="evidence" value="ECO:0007669"/>
    <property type="project" value="UniProtKB-KW"/>
</dbReference>
<dbReference type="Proteomes" id="UP000825100">
    <property type="component" value="Chromosome"/>
</dbReference>
<protein>
    <recommendedName>
        <fullName evidence="10">Fluoride-specific ion channel FluC</fullName>
    </recommendedName>
</protein>
<keyword evidence="10" id="KW-0406">Ion transport</keyword>
<dbReference type="Proteomes" id="UP000257607">
    <property type="component" value="Chromosome"/>
</dbReference>
<evidence type="ECO:0000313" key="15">
    <source>
        <dbReference type="Proteomes" id="UP000825100"/>
    </source>
</evidence>
<comment type="activity regulation">
    <text evidence="10">Na(+) is not transported, but it plays an essential structural role and its presence is essential for fluoride channel function.</text>
</comment>
<geneLocation type="plasmid" evidence="13 16">
    <name>p1_CACC879</name>
</geneLocation>
<dbReference type="PANTHER" id="PTHR28259">
    <property type="entry name" value="FLUORIDE EXPORT PROTEIN 1-RELATED"/>
    <property type="match status" value="1"/>
</dbReference>
<dbReference type="PANTHER" id="PTHR28259:SF1">
    <property type="entry name" value="FLUORIDE EXPORT PROTEIN 1-RELATED"/>
    <property type="match status" value="1"/>
</dbReference>
<dbReference type="KEGG" id="lcv:FBA2_00855"/>
<dbReference type="RefSeq" id="WP_004271189.1">
    <property type="nucleotide sequence ID" value="NZ_AP024685.1"/>
</dbReference>
<dbReference type="OrthoDB" id="9799631at2"/>
<feature type="transmembrane region" description="Helical" evidence="10">
    <location>
        <begin position="64"/>
        <end position="83"/>
    </location>
</feature>
<reference evidence="11 14" key="1">
    <citation type="submission" date="2018-07" db="EMBL/GenBank/DDBJ databases">
        <title>Lactobacillus curvatus genome sequence.</title>
        <authorList>
            <person name="Prechtl R."/>
        </authorList>
    </citation>
    <scope>NUCLEOTIDE SEQUENCE [LARGE SCALE GENOMIC DNA]</scope>
    <source>
        <strain evidence="11 14">TMW 1.1928</strain>
    </source>
</reference>
<keyword evidence="2 10" id="KW-1003">Cell membrane</keyword>
<proteinExistence type="inferred from homology"/>
<name>A0A0B2XKT2_LATCU</name>
<keyword evidence="3 10" id="KW-0812">Transmembrane</keyword>
<feature type="transmembrane region" description="Helical" evidence="10">
    <location>
        <begin position="33"/>
        <end position="52"/>
    </location>
</feature>
<comment type="function">
    <text evidence="9 10">Fluoride-specific ion channel. Important for reducing fluoride concentration in the cell, thus reducing its toxicity.</text>
</comment>
<dbReference type="EMBL" id="CP117684">
    <property type="protein sequence ID" value="WDC92878.1"/>
    <property type="molecule type" value="Genomic_DNA"/>
</dbReference>
<keyword evidence="10" id="KW-0479">Metal-binding</keyword>
<feature type="binding site" evidence="10">
    <location>
        <position position="78"/>
    </location>
    <ligand>
        <name>Na(+)</name>
        <dbReference type="ChEBI" id="CHEBI:29101"/>
        <note>structural</note>
    </ligand>
</feature>
<evidence type="ECO:0000313" key="12">
    <source>
        <dbReference type="EMBL" id="BCX30570.1"/>
    </source>
</evidence>
<dbReference type="GO" id="GO:0062054">
    <property type="term" value="F:fluoride channel activity"/>
    <property type="evidence" value="ECO:0007669"/>
    <property type="project" value="UniProtKB-UniRule"/>
</dbReference>
<evidence type="ECO:0000256" key="2">
    <source>
        <dbReference type="ARBA" id="ARBA00022475"/>
    </source>
</evidence>
<evidence type="ECO:0000313" key="16">
    <source>
        <dbReference type="Proteomes" id="UP001215533"/>
    </source>
</evidence>
<dbReference type="EMBL" id="AP024685">
    <property type="protein sequence ID" value="BCX30570.1"/>
    <property type="molecule type" value="Genomic_DNA"/>
</dbReference>
<evidence type="ECO:0000313" key="13">
    <source>
        <dbReference type="EMBL" id="WDC92878.1"/>
    </source>
</evidence>
<evidence type="ECO:0000256" key="7">
    <source>
        <dbReference type="ARBA" id="ARBA00035120"/>
    </source>
</evidence>
<accession>A0A0B2XKT2</accession>
<evidence type="ECO:0000256" key="6">
    <source>
        <dbReference type="ARBA" id="ARBA00023303"/>
    </source>
</evidence>
<evidence type="ECO:0000313" key="14">
    <source>
        <dbReference type="Proteomes" id="UP000257607"/>
    </source>
</evidence>
<keyword evidence="4 10" id="KW-1133">Transmembrane helix</keyword>
<evidence type="ECO:0000256" key="3">
    <source>
        <dbReference type="ARBA" id="ARBA00022692"/>
    </source>
</evidence>
<keyword evidence="6 10" id="KW-0407">Ion channel</keyword>
<keyword evidence="10" id="KW-0915">Sodium</keyword>
<evidence type="ECO:0000256" key="9">
    <source>
        <dbReference type="ARBA" id="ARBA00049940"/>
    </source>
</evidence>
<reference evidence="12 15" key="2">
    <citation type="submission" date="2021-05" db="EMBL/GenBank/DDBJ databases">
        <title>Complete Genome Sequence of Latilactobacillus sp. Strain WDN19, a High D-Aspartate-producing Lactic Acid Bacterium Isolated from a Japanese Pickle.</title>
        <authorList>
            <person name="Kajitani K."/>
            <person name="Takahashi S."/>
        </authorList>
    </citation>
    <scope>NUCLEOTIDE SEQUENCE [LARGE SCALE GENOMIC DNA]</scope>
    <source>
        <strain evidence="12 15">WDN19</strain>
    </source>
</reference>
<evidence type="ECO:0000256" key="8">
    <source>
        <dbReference type="ARBA" id="ARBA00035585"/>
    </source>
</evidence>
<keyword evidence="10" id="KW-0813">Transport</keyword>
<dbReference type="HAMAP" id="MF_00454">
    <property type="entry name" value="FluC"/>
    <property type="match status" value="1"/>
</dbReference>
<keyword evidence="5 10" id="KW-0472">Membrane</keyword>
<feature type="transmembrane region" description="Helical" evidence="10">
    <location>
        <begin position="103"/>
        <end position="125"/>
    </location>
</feature>
<keyword evidence="13" id="KW-0614">Plasmid</keyword>
<dbReference type="GO" id="GO:0005886">
    <property type="term" value="C:plasma membrane"/>
    <property type="evidence" value="ECO:0007669"/>
    <property type="project" value="UniProtKB-SubCell"/>
</dbReference>
<gene>
    <name evidence="12" type="primary">crcB2</name>
    <name evidence="10" type="synonym">crcB</name>
    <name evidence="10" type="synonym">fluC</name>
    <name evidence="11" type="ORF">DT351_10305</name>
    <name evidence="12" type="ORF">LTWDN19_11370</name>
    <name evidence="13" type="ORF">PSR33_09980</name>
</gene>
<evidence type="ECO:0000256" key="1">
    <source>
        <dbReference type="ARBA" id="ARBA00004651"/>
    </source>
</evidence>
<dbReference type="STRING" id="28038.BCY75_01305"/>
<organism evidence="11 14">
    <name type="scientific">Latilactobacillus curvatus</name>
    <name type="common">Lactobacillus curvatus</name>
    <dbReference type="NCBI Taxonomy" id="28038"/>
    <lineage>
        <taxon>Bacteria</taxon>
        <taxon>Bacillati</taxon>
        <taxon>Bacillota</taxon>
        <taxon>Bacilli</taxon>
        <taxon>Lactobacillales</taxon>
        <taxon>Lactobacillaceae</taxon>
        <taxon>Latilactobacillus</taxon>
    </lineage>
</organism>